<evidence type="ECO:0000256" key="1">
    <source>
        <dbReference type="SAM" id="Phobius"/>
    </source>
</evidence>
<proteinExistence type="predicted"/>
<gene>
    <name evidence="2" type="ORF">Q2T42_11770</name>
</gene>
<organism evidence="2">
    <name type="scientific">Leptolyngbya boryana CZ1</name>
    <dbReference type="NCBI Taxonomy" id="3060204"/>
    <lineage>
        <taxon>Bacteria</taxon>
        <taxon>Bacillati</taxon>
        <taxon>Cyanobacteriota</taxon>
        <taxon>Cyanophyceae</taxon>
        <taxon>Leptolyngbyales</taxon>
        <taxon>Leptolyngbyaceae</taxon>
        <taxon>Leptolyngbya group</taxon>
        <taxon>Leptolyngbya</taxon>
    </lineage>
</organism>
<accession>A0AA97AYL2</accession>
<feature type="transmembrane region" description="Helical" evidence="1">
    <location>
        <begin position="119"/>
        <end position="140"/>
    </location>
</feature>
<evidence type="ECO:0000313" key="2">
    <source>
        <dbReference type="EMBL" id="WNZ48506.1"/>
    </source>
</evidence>
<dbReference type="AlphaFoldDB" id="A0AA97AYL2"/>
<reference evidence="2" key="1">
    <citation type="journal article" date="2023" name="Plants (Basel)">
        <title>Genomic Analysis of Leptolyngbya boryana CZ1 Reveals Efficient Carbon Fixation Modules.</title>
        <authorList>
            <person name="Bai X."/>
            <person name="Wang H."/>
            <person name="Cheng W."/>
            <person name="Wang J."/>
            <person name="Ma M."/>
            <person name="Hu H."/>
            <person name="Song Z."/>
            <person name="Ma H."/>
            <person name="Fan Y."/>
            <person name="Du C."/>
            <person name="Xu J."/>
        </authorList>
    </citation>
    <scope>NUCLEOTIDE SEQUENCE</scope>
    <source>
        <strain evidence="2">CZ1</strain>
    </source>
</reference>
<keyword evidence="1" id="KW-1133">Transmembrane helix</keyword>
<feature type="transmembrane region" description="Helical" evidence="1">
    <location>
        <begin position="93"/>
        <end position="113"/>
    </location>
</feature>
<dbReference type="RefSeq" id="WP_316428748.1">
    <property type="nucleotide sequence ID" value="NZ_CP130144.1"/>
</dbReference>
<keyword evidence="1" id="KW-0812">Transmembrane</keyword>
<name>A0AA97AYL2_LEPBY</name>
<sequence length="141" mass="15951">MYKDLIARSNSSSDETLDRLQEAKLELWISNLLRYGVQLSSLIVLVGGILYLIHHHAEPVDYRVFQGEPAIYRSPSGVVQALLEGHRRGIIQLGLLVLIATPILRVLLSLVTFLRWRDYTYAAITFLVLSGLIYSFVGAYF</sequence>
<keyword evidence="1" id="KW-0472">Membrane</keyword>
<dbReference type="EMBL" id="CP130144">
    <property type="protein sequence ID" value="WNZ48506.1"/>
    <property type="molecule type" value="Genomic_DNA"/>
</dbReference>
<reference evidence="2" key="2">
    <citation type="submission" date="2023-07" db="EMBL/GenBank/DDBJ databases">
        <authorList>
            <person name="Bai X.-H."/>
            <person name="Wang H.-H."/>
            <person name="Wang J."/>
            <person name="Ma M.-Y."/>
            <person name="Hu H.-H."/>
            <person name="Song Z.-L."/>
            <person name="Ma H.-G."/>
            <person name="Fan Y."/>
            <person name="Du C.-Y."/>
            <person name="Xu J.-C."/>
        </authorList>
    </citation>
    <scope>NUCLEOTIDE SEQUENCE</scope>
    <source>
        <strain evidence="2">CZ1</strain>
    </source>
</reference>
<dbReference type="Pfam" id="PF07843">
    <property type="entry name" value="DUF1634"/>
    <property type="match status" value="1"/>
</dbReference>
<feature type="transmembrane region" description="Helical" evidence="1">
    <location>
        <begin position="35"/>
        <end position="53"/>
    </location>
</feature>
<dbReference type="InterPro" id="IPR012861">
    <property type="entry name" value="DUF1634"/>
</dbReference>
<protein>
    <submittedName>
        <fullName evidence="2">DUF1634 domain-containing protein</fullName>
    </submittedName>
</protein>